<name>A0A173X5U8_9FIRM</name>
<dbReference type="PANTHER" id="PTHR40398:SF1">
    <property type="entry name" value="PTS SYSTEM GLUCITOL_SORBITOL-SPECIFIC EIIA COMPONENT"/>
    <property type="match status" value="1"/>
</dbReference>
<gene>
    <name evidence="1" type="ORF">ERS852385_00502</name>
</gene>
<sequence length="120" mass="13038">MEIKYDVSITAIGNLARTFLENNKSAILLDEGIRPNLSDMVIEHTPGKLEEDIKKGDKLLMGGVKYTVEKVGDAVNDNIREEGHCTIIFNATGSMPGQIIVKGPSQPTLSVGAHITFTKK</sequence>
<dbReference type="AlphaFoldDB" id="A0A173X5U8"/>
<dbReference type="Pfam" id="PF03829">
    <property type="entry name" value="PTSIIA_gutA"/>
    <property type="match status" value="1"/>
</dbReference>
<dbReference type="STRING" id="187979.ERS852385_00502"/>
<keyword evidence="2" id="KW-1185">Reference proteome</keyword>
<dbReference type="GO" id="GO:0009401">
    <property type="term" value="P:phosphoenolpyruvate-dependent sugar phosphotransferase system"/>
    <property type="evidence" value="ECO:0007669"/>
    <property type="project" value="InterPro"/>
</dbReference>
<dbReference type="Gene3D" id="2.40.33.40">
    <property type="entry name" value="Phosphotransferase system, glucitol/sorbitol-specific IIA component"/>
    <property type="match status" value="1"/>
</dbReference>
<dbReference type="GO" id="GO:0005737">
    <property type="term" value="C:cytoplasm"/>
    <property type="evidence" value="ECO:0007669"/>
    <property type="project" value="InterPro"/>
</dbReference>
<dbReference type="Proteomes" id="UP000095546">
    <property type="component" value="Unassembled WGS sequence"/>
</dbReference>
<evidence type="ECO:0000313" key="1">
    <source>
        <dbReference type="EMBL" id="CUN47139.1"/>
    </source>
</evidence>
<reference evidence="1 2" key="1">
    <citation type="submission" date="2015-09" db="EMBL/GenBank/DDBJ databases">
        <authorList>
            <consortium name="Pathogen Informatics"/>
        </authorList>
    </citation>
    <scope>NUCLEOTIDE SEQUENCE [LARGE SCALE GENOMIC DNA]</scope>
    <source>
        <strain evidence="1 2">2789STDY5608828</strain>
    </source>
</reference>
<accession>A0A173X5U8</accession>
<dbReference type="RefSeq" id="WP_081828486.1">
    <property type="nucleotide sequence ID" value="NZ_CABIWZ010000002.1"/>
</dbReference>
<dbReference type="GeneID" id="83710081"/>
<dbReference type="GO" id="GO:0016301">
    <property type="term" value="F:kinase activity"/>
    <property type="evidence" value="ECO:0007669"/>
    <property type="project" value="TreeGrafter"/>
</dbReference>
<proteinExistence type="predicted"/>
<dbReference type="InterPro" id="IPR004716">
    <property type="entry name" value="PTS_IIA_glucitol/sorbitol-sp"/>
</dbReference>
<dbReference type="PANTHER" id="PTHR40398">
    <property type="entry name" value="PTS SYSTEM GLUCITOL/SORBITOL-SPECIFIC EIIA COMPONENT"/>
    <property type="match status" value="1"/>
</dbReference>
<evidence type="ECO:0000313" key="2">
    <source>
        <dbReference type="Proteomes" id="UP000095546"/>
    </source>
</evidence>
<dbReference type="EMBL" id="CYYU01000002">
    <property type="protein sequence ID" value="CUN47139.1"/>
    <property type="molecule type" value="Genomic_DNA"/>
</dbReference>
<dbReference type="eggNOG" id="COG3731">
    <property type="taxonomic scope" value="Bacteria"/>
</dbReference>
<dbReference type="OrthoDB" id="5113885at2"/>
<dbReference type="SUPFAM" id="SSF141530">
    <property type="entry name" value="PTSIIA/GutA-like"/>
    <property type="match status" value="1"/>
</dbReference>
<dbReference type="InterPro" id="IPR036665">
    <property type="entry name" value="PTS_IIA_glucitol/sorbitol_sf"/>
</dbReference>
<dbReference type="GO" id="GO:0008982">
    <property type="term" value="F:protein-N(PI)-phosphohistidine-sugar phosphotransferase activity"/>
    <property type="evidence" value="ECO:0007669"/>
    <property type="project" value="InterPro"/>
</dbReference>
<protein>
    <submittedName>
        <fullName evidence="1">PTS system glucitol/sorbitol-specific transporter subunit IIA</fullName>
    </submittedName>
</protein>
<organism evidence="1 2">
    <name type="scientific">Mitsuokella jalaludinii</name>
    <dbReference type="NCBI Taxonomy" id="187979"/>
    <lineage>
        <taxon>Bacteria</taxon>
        <taxon>Bacillati</taxon>
        <taxon>Bacillota</taxon>
        <taxon>Negativicutes</taxon>
        <taxon>Selenomonadales</taxon>
        <taxon>Selenomonadaceae</taxon>
        <taxon>Mitsuokella</taxon>
    </lineage>
</organism>